<protein>
    <submittedName>
        <fullName evidence="2">Protein tyrosine phosphatase</fullName>
    </submittedName>
</protein>
<accession>A0A328B0P1</accession>
<name>A0A328B0P1_9CAUL</name>
<dbReference type="EMBL" id="QFYP01000001">
    <property type="protein sequence ID" value="RAK60011.1"/>
    <property type="molecule type" value="Genomic_DNA"/>
</dbReference>
<dbReference type="InterPro" id="IPR055214">
    <property type="entry name" value="PTP-NADK"/>
</dbReference>
<organism evidence="2 3">
    <name type="scientific">Phenylobacterium hankyongense</name>
    <dbReference type="NCBI Taxonomy" id="1813876"/>
    <lineage>
        <taxon>Bacteria</taxon>
        <taxon>Pseudomonadati</taxon>
        <taxon>Pseudomonadota</taxon>
        <taxon>Alphaproteobacteria</taxon>
        <taxon>Caulobacterales</taxon>
        <taxon>Caulobacteraceae</taxon>
        <taxon>Phenylobacterium</taxon>
    </lineage>
</organism>
<evidence type="ECO:0000313" key="3">
    <source>
        <dbReference type="Proteomes" id="UP000249842"/>
    </source>
</evidence>
<dbReference type="InterPro" id="IPR029021">
    <property type="entry name" value="Prot-tyrosine_phosphatase-like"/>
</dbReference>
<dbReference type="Pfam" id="PF22741">
    <property type="entry name" value="PTP-NADK"/>
    <property type="match status" value="1"/>
</dbReference>
<feature type="domain" description="DSP-PTPase phosphatase fused to NAD+ Kinase" evidence="1">
    <location>
        <begin position="62"/>
        <end position="162"/>
    </location>
</feature>
<sequence>MTSEQAPAGFDLATPSGRLKTYADYLWNDHAYLRLGFQNAHWISDELVRTNQPWPHQLAAWKARGVKTVINLRGGFDASFHALEKDACRRLGLEMVDFTVTSREVPSRERVLGAKRLFDTIAYPALMHCKSGADRAGIMSVLYMHFRKGRTIREAMDQLHLRYLHVRQGKTGVLDYTFERYLQQGEPAGLSFLEWVESPMFDPAGMKADFRAQMWGSLLTERLLNRE</sequence>
<dbReference type="RefSeq" id="WP_111457304.1">
    <property type="nucleotide sequence ID" value="NZ_QFYP01000001.1"/>
</dbReference>
<evidence type="ECO:0000259" key="1">
    <source>
        <dbReference type="Pfam" id="PF22741"/>
    </source>
</evidence>
<proteinExistence type="predicted"/>
<dbReference type="Gene3D" id="3.90.190.10">
    <property type="entry name" value="Protein tyrosine phosphatase superfamily"/>
    <property type="match status" value="1"/>
</dbReference>
<dbReference type="SUPFAM" id="SSF52799">
    <property type="entry name" value="(Phosphotyrosine protein) phosphatases II"/>
    <property type="match status" value="1"/>
</dbReference>
<dbReference type="AlphaFoldDB" id="A0A328B0P1"/>
<evidence type="ECO:0000313" key="2">
    <source>
        <dbReference type="EMBL" id="RAK60011.1"/>
    </source>
</evidence>
<dbReference type="OrthoDB" id="9814896at2"/>
<reference evidence="3" key="1">
    <citation type="submission" date="2018-05" db="EMBL/GenBank/DDBJ databases">
        <authorList>
            <person name="Li X."/>
        </authorList>
    </citation>
    <scope>NUCLEOTIDE SEQUENCE [LARGE SCALE GENOMIC DNA]</scope>
    <source>
        <strain evidence="3">HKS-05</strain>
    </source>
</reference>
<keyword evidence="3" id="KW-1185">Reference proteome</keyword>
<dbReference type="Proteomes" id="UP000249842">
    <property type="component" value="Unassembled WGS sequence"/>
</dbReference>
<gene>
    <name evidence="2" type="ORF">DJ021_09450</name>
</gene>
<comment type="caution">
    <text evidence="2">The sequence shown here is derived from an EMBL/GenBank/DDBJ whole genome shotgun (WGS) entry which is preliminary data.</text>
</comment>